<name>A0A225E4B4_9BACT</name>
<accession>A0A225E4B4</accession>
<gene>
    <name evidence="1" type="ORF">FRUB_02261</name>
</gene>
<comment type="caution">
    <text evidence="1">The sequence shown here is derived from an EMBL/GenBank/DDBJ whole genome shotgun (WGS) entry which is preliminary data.</text>
</comment>
<sequence length="70" mass="7621">MLGQVSNLDRGSRHISVRPQTTWVGFNGSLRLHDRKATRGDKLCLFKLAAVIASGPGKVPRKSLPARAII</sequence>
<proteinExistence type="predicted"/>
<keyword evidence="2" id="KW-1185">Reference proteome</keyword>
<dbReference type="Proteomes" id="UP000214646">
    <property type="component" value="Unassembled WGS sequence"/>
</dbReference>
<protein>
    <submittedName>
        <fullName evidence="1">Uncharacterized protein</fullName>
    </submittedName>
</protein>
<evidence type="ECO:0000313" key="1">
    <source>
        <dbReference type="EMBL" id="OWK44329.1"/>
    </source>
</evidence>
<evidence type="ECO:0000313" key="2">
    <source>
        <dbReference type="Proteomes" id="UP000214646"/>
    </source>
</evidence>
<dbReference type="AlphaFoldDB" id="A0A225E4B4"/>
<organism evidence="1 2">
    <name type="scientific">Fimbriiglobus ruber</name>
    <dbReference type="NCBI Taxonomy" id="1908690"/>
    <lineage>
        <taxon>Bacteria</taxon>
        <taxon>Pseudomonadati</taxon>
        <taxon>Planctomycetota</taxon>
        <taxon>Planctomycetia</taxon>
        <taxon>Gemmatales</taxon>
        <taxon>Gemmataceae</taxon>
        <taxon>Fimbriiglobus</taxon>
    </lineage>
</organism>
<dbReference type="EMBL" id="NIDE01000003">
    <property type="protein sequence ID" value="OWK44329.1"/>
    <property type="molecule type" value="Genomic_DNA"/>
</dbReference>
<reference evidence="2" key="1">
    <citation type="submission" date="2017-06" db="EMBL/GenBank/DDBJ databases">
        <title>Genome analysis of Fimbriiglobus ruber SP5, the first member of the order Planctomycetales with confirmed chitinolytic capability.</title>
        <authorList>
            <person name="Ravin N.V."/>
            <person name="Rakitin A.L."/>
            <person name="Ivanova A.A."/>
            <person name="Beletsky A.V."/>
            <person name="Kulichevskaya I.S."/>
            <person name="Mardanov A.V."/>
            <person name="Dedysh S.N."/>
        </authorList>
    </citation>
    <scope>NUCLEOTIDE SEQUENCE [LARGE SCALE GENOMIC DNA]</scope>
    <source>
        <strain evidence="2">SP5</strain>
    </source>
</reference>